<evidence type="ECO:0000256" key="8">
    <source>
        <dbReference type="ARBA" id="ARBA00023016"/>
    </source>
</evidence>
<dbReference type="Gene3D" id="1.20.58.1480">
    <property type="match status" value="1"/>
</dbReference>
<reference evidence="18 20" key="1">
    <citation type="submission" date="2014-08" db="EMBL/GenBank/DDBJ databases">
        <title>Porphyromonas cangingivalis strain:COT-109_OH1386 Genome sequencing.</title>
        <authorList>
            <person name="Wallis C."/>
            <person name="Deusch O."/>
            <person name="O'Flynn C."/>
            <person name="Davis I."/>
            <person name="Jospin G."/>
            <person name="Darling A.E."/>
            <person name="Coil D.A."/>
            <person name="Alexiev A."/>
            <person name="Horsfall A."/>
            <person name="Kirkwood N."/>
            <person name="Harris S."/>
            <person name="Eisen J.A."/>
        </authorList>
    </citation>
    <scope>NUCLEOTIDE SEQUENCE [LARGE SCALE GENOMIC DNA]</scope>
    <source>
        <strain evidence="20">COT-109 OH1386</strain>
        <strain evidence="18">COT-109_OH1386</strain>
    </source>
</reference>
<evidence type="ECO:0000256" key="10">
    <source>
        <dbReference type="HAMAP-Rule" id="MF_01973"/>
    </source>
</evidence>
<comment type="subunit">
    <text evidence="10 11">Homohexamer. Organized in a ring with a central cavity.</text>
</comment>
<dbReference type="SMART" id="SM00464">
    <property type="entry name" value="LON"/>
    <property type="match status" value="1"/>
</dbReference>
<dbReference type="InterPro" id="IPR015947">
    <property type="entry name" value="PUA-like_sf"/>
</dbReference>
<dbReference type="Gene3D" id="1.20.5.5270">
    <property type="match status" value="1"/>
</dbReference>
<dbReference type="InterPro" id="IPR003111">
    <property type="entry name" value="Lon_prtase_N"/>
</dbReference>
<dbReference type="Gene3D" id="2.30.130.40">
    <property type="entry name" value="LON domain-like"/>
    <property type="match status" value="1"/>
</dbReference>
<dbReference type="SUPFAM" id="SSF52540">
    <property type="entry name" value="P-loop containing nucleoside triphosphate hydrolases"/>
    <property type="match status" value="1"/>
</dbReference>
<dbReference type="PIRSF" id="PIRSF001174">
    <property type="entry name" value="Lon_proteas"/>
    <property type="match status" value="1"/>
</dbReference>
<comment type="subcellular location">
    <subcellularLocation>
        <location evidence="1 10 11">Cytoplasm</location>
    </subcellularLocation>
</comment>
<evidence type="ECO:0000259" key="17">
    <source>
        <dbReference type="PROSITE" id="PS51787"/>
    </source>
</evidence>
<dbReference type="CDD" id="cd19500">
    <property type="entry name" value="RecA-like_Lon"/>
    <property type="match status" value="1"/>
</dbReference>
<evidence type="ECO:0000313" key="18">
    <source>
        <dbReference type="EMBL" id="KGN79720.1"/>
    </source>
</evidence>
<evidence type="ECO:0000256" key="6">
    <source>
        <dbReference type="ARBA" id="ARBA00022825"/>
    </source>
</evidence>
<evidence type="ECO:0000256" key="15">
    <source>
        <dbReference type="RuleBase" id="RU000591"/>
    </source>
</evidence>
<proteinExistence type="evidence at transcript level"/>
<dbReference type="SUPFAM" id="SSF88697">
    <property type="entry name" value="PUA domain-like"/>
    <property type="match status" value="1"/>
</dbReference>
<dbReference type="SMART" id="SM00382">
    <property type="entry name" value="AAA"/>
    <property type="match status" value="1"/>
</dbReference>
<feature type="active site" evidence="10 12">
    <location>
        <position position="720"/>
    </location>
</feature>
<evidence type="ECO:0000256" key="7">
    <source>
        <dbReference type="ARBA" id="ARBA00022840"/>
    </source>
</evidence>
<dbReference type="InterPro" id="IPR003959">
    <property type="entry name" value="ATPase_AAA_core"/>
</dbReference>
<feature type="binding site" evidence="10 13">
    <location>
        <begin position="391"/>
        <end position="398"/>
    </location>
    <ligand>
        <name>ATP</name>
        <dbReference type="ChEBI" id="CHEBI:30616"/>
    </ligand>
</feature>
<keyword evidence="6 10" id="KW-0720">Serine protease</keyword>
<dbReference type="Proteomes" id="UP000030125">
    <property type="component" value="Unassembled WGS sequence"/>
</dbReference>
<evidence type="ECO:0000256" key="3">
    <source>
        <dbReference type="ARBA" id="ARBA00022670"/>
    </source>
</evidence>
<dbReference type="GO" id="GO:0043565">
    <property type="term" value="F:sequence-specific DNA binding"/>
    <property type="evidence" value="ECO:0007669"/>
    <property type="project" value="UniProtKB-UniRule"/>
</dbReference>
<dbReference type="EMBL" id="FUWL01000003">
    <property type="protein sequence ID" value="SJZ30817.1"/>
    <property type="molecule type" value="Genomic_DNA"/>
</dbReference>
<dbReference type="InterPro" id="IPR004815">
    <property type="entry name" value="Lon_bac/euk-typ"/>
</dbReference>
<dbReference type="GO" id="GO:0005524">
    <property type="term" value="F:ATP binding"/>
    <property type="evidence" value="ECO:0007669"/>
    <property type="project" value="UniProtKB-UniRule"/>
</dbReference>
<evidence type="ECO:0000256" key="13">
    <source>
        <dbReference type="PIRSR" id="PIRSR001174-2"/>
    </source>
</evidence>
<keyword evidence="3 10" id="KW-0645">Protease</keyword>
<dbReference type="PROSITE" id="PS51787">
    <property type="entry name" value="LON_N"/>
    <property type="match status" value="1"/>
</dbReference>
<dbReference type="GO" id="GO:0005737">
    <property type="term" value="C:cytoplasm"/>
    <property type="evidence" value="ECO:0007669"/>
    <property type="project" value="UniProtKB-SubCell"/>
</dbReference>
<dbReference type="Gene3D" id="3.30.230.10">
    <property type="match status" value="1"/>
</dbReference>
<keyword evidence="8 10" id="KW-0346">Stress response</keyword>
<evidence type="ECO:0000256" key="5">
    <source>
        <dbReference type="ARBA" id="ARBA00022801"/>
    </source>
</evidence>
<keyword evidence="4 10" id="KW-0547">Nucleotide-binding</keyword>
<dbReference type="Pfam" id="PF00004">
    <property type="entry name" value="AAA"/>
    <property type="match status" value="1"/>
</dbReference>
<dbReference type="InterPro" id="IPR014721">
    <property type="entry name" value="Ribsml_uS5_D2-typ_fold_subgr"/>
</dbReference>
<dbReference type="GO" id="GO:0004252">
    <property type="term" value="F:serine-type endopeptidase activity"/>
    <property type="evidence" value="ECO:0007669"/>
    <property type="project" value="UniProtKB-UniRule"/>
</dbReference>
<dbReference type="Pfam" id="PF02190">
    <property type="entry name" value="LON_substr_bdg"/>
    <property type="match status" value="1"/>
</dbReference>
<dbReference type="GO" id="GO:0006515">
    <property type="term" value="P:protein quality control for misfolded or incompletely synthesized proteins"/>
    <property type="evidence" value="ECO:0007669"/>
    <property type="project" value="UniProtKB-UniRule"/>
</dbReference>
<dbReference type="InterPro" id="IPR008269">
    <property type="entry name" value="Lon_proteolytic"/>
</dbReference>
<dbReference type="PANTHER" id="PTHR10046">
    <property type="entry name" value="ATP DEPENDENT LON PROTEASE FAMILY MEMBER"/>
    <property type="match status" value="1"/>
</dbReference>
<dbReference type="InterPro" id="IPR046336">
    <property type="entry name" value="Lon_prtase_N_sf"/>
</dbReference>
<evidence type="ECO:0000313" key="21">
    <source>
        <dbReference type="Proteomes" id="UP000189956"/>
    </source>
</evidence>
<name>A0A0A2EQG0_PORCN</name>
<feature type="domain" description="Lon proteolytic" evidence="16">
    <location>
        <begin position="632"/>
        <end position="814"/>
    </location>
</feature>
<dbReference type="Pfam" id="PF05362">
    <property type="entry name" value="Lon_C"/>
    <property type="match status" value="1"/>
</dbReference>
<protein>
    <recommendedName>
        <fullName evidence="10 11">Lon protease</fullName>
        <ecNumber evidence="10 11">3.4.21.53</ecNumber>
    </recommendedName>
    <alternativeName>
        <fullName evidence="10">ATP-dependent protease La</fullName>
    </alternativeName>
</protein>
<dbReference type="InterPro" id="IPR054594">
    <property type="entry name" value="Lon_lid"/>
</dbReference>
<dbReference type="GO" id="GO:0034605">
    <property type="term" value="P:cellular response to heat"/>
    <property type="evidence" value="ECO:0007669"/>
    <property type="project" value="UniProtKB-UniRule"/>
</dbReference>
<keyword evidence="2 10" id="KW-0963">Cytoplasm</keyword>
<sequence length="842" mass="94891">MNLDIFLDEDSISPDDLTGGMTPMIFPEDVDIDLSEGLDSLPEELPIIPLRDMILFPGVLLPVMVGRAKTKKLVNALGKKENKHVLVAVQKEPETEDPDFEDLVHVGTVGEIVRVMQVQDNVLTVIIQGKRRVELTGLTRTEPYLNGTYRLLEDNKPAEDDIEFQALITTLKEKCISILGHRGELPQPVLHAIKNVKDPEAMLNFACTNFPSDMAEKLSLLMIGDLKTRAYRMLSGANTMLQLFEMKQMIQQKTRKELDKQQRDFFLQQQLKVIKDELNEGEEDDLLELQKKGKKKNWDKKVYDTFKKEVKKLQKMNSQSPDYSIQMQYLQTMLDLPWDDVTEDNFNIPNAAKILDKDHFGLEKVKERILEHLAVLKLKGDLRSPIICLYGPPGVGKTSLGQSIASALNRSYVRISLGGLHDEAEIRGHRRTYIGAMPGRIIKGFVKAKSANPVFVLDEIDKLAQDYKGDPSSALLEVLDPEQNNTFHDNYLDIDYDLSKALFIATANNIGAIPGPLRDRMEMIEVSGYILEEKIEIAHRHLLPRALENHGLSKKNVKVSKKTIAELIERYTRESGVRELEKRIASLLRKVAKRVADITDRGEEMPVFTIKPEDLKDYLGAPKYTRDQYEGNRYAGVVTGLAWTSVGGEILLVESALSPSKNGRMTITGNLGEVMKESALLALEYVKSHADLYDIPKEVFDYWNVHIHVPEGAIPKDGPSAGITLVTSLISTFTQRKVRSSIAMTGEITLRGKVLPVGGIKEKILAAKRSGIKTILLCEENRKDIEEIKDVYISGLEFIYVTDIKEVIEHAVMDTKVNHSVDLMKHVNQFKKSSVECKDKDK</sequence>
<accession>A0A0A2EQG0</accession>
<dbReference type="HAMAP" id="MF_01973">
    <property type="entry name" value="lon_bact"/>
    <property type="match status" value="1"/>
</dbReference>
<dbReference type="PROSITE" id="PS51786">
    <property type="entry name" value="LON_PROTEOLYTIC"/>
    <property type="match status" value="1"/>
</dbReference>
<comment type="similarity">
    <text evidence="10 11 14 15">Belongs to the peptidase S16 family.</text>
</comment>
<evidence type="ECO:0000256" key="2">
    <source>
        <dbReference type="ARBA" id="ARBA00022490"/>
    </source>
</evidence>
<feature type="domain" description="Lon N-terminal" evidence="17">
    <location>
        <begin position="45"/>
        <end position="241"/>
    </location>
</feature>
<dbReference type="GO" id="GO:0004176">
    <property type="term" value="F:ATP-dependent peptidase activity"/>
    <property type="evidence" value="ECO:0007669"/>
    <property type="project" value="UniProtKB-UniRule"/>
</dbReference>
<keyword evidence="20" id="KW-1185">Reference proteome</keyword>
<organism evidence="18 20">
    <name type="scientific">Porphyromonas cangingivalis</name>
    <dbReference type="NCBI Taxonomy" id="36874"/>
    <lineage>
        <taxon>Bacteria</taxon>
        <taxon>Pseudomonadati</taxon>
        <taxon>Bacteroidota</taxon>
        <taxon>Bacteroidia</taxon>
        <taxon>Bacteroidales</taxon>
        <taxon>Porphyromonadaceae</taxon>
        <taxon>Porphyromonas</taxon>
    </lineage>
</organism>
<dbReference type="Gene3D" id="3.40.50.300">
    <property type="entry name" value="P-loop containing nucleotide triphosphate hydrolases"/>
    <property type="match status" value="1"/>
</dbReference>
<comment type="induction">
    <text evidence="10">By heat shock.</text>
</comment>
<gene>
    <name evidence="10" type="primary">lon</name>
    <name evidence="18" type="ORF">HQ35_06850</name>
    <name evidence="19" type="ORF">SAMN02745205_00021</name>
</gene>
<dbReference type="InterPro" id="IPR027543">
    <property type="entry name" value="Lon_bac"/>
</dbReference>
<dbReference type="GO" id="GO:0016887">
    <property type="term" value="F:ATP hydrolysis activity"/>
    <property type="evidence" value="ECO:0007669"/>
    <property type="project" value="UniProtKB-UniRule"/>
</dbReference>
<dbReference type="eggNOG" id="COG0466">
    <property type="taxonomic scope" value="Bacteria"/>
</dbReference>
<dbReference type="Pfam" id="PF22667">
    <property type="entry name" value="Lon_lid"/>
    <property type="match status" value="1"/>
</dbReference>
<dbReference type="PROSITE" id="PS01046">
    <property type="entry name" value="LON_SER"/>
    <property type="match status" value="1"/>
</dbReference>
<evidence type="ECO:0000256" key="12">
    <source>
        <dbReference type="PIRSR" id="PIRSR001174-1"/>
    </source>
</evidence>
<dbReference type="PRINTS" id="PR00830">
    <property type="entry name" value="ENDOLAPTASE"/>
</dbReference>
<dbReference type="InterPro" id="IPR027417">
    <property type="entry name" value="P-loop_NTPase"/>
</dbReference>
<dbReference type="AlphaFoldDB" id="A0A0A2EQG0"/>
<dbReference type="InterPro" id="IPR027065">
    <property type="entry name" value="Lon_Prtase"/>
</dbReference>
<reference evidence="19 21" key="2">
    <citation type="submission" date="2017-02" db="EMBL/GenBank/DDBJ databases">
        <authorList>
            <person name="Peterson S.W."/>
        </authorList>
    </citation>
    <scope>NUCLEOTIDE SEQUENCE [LARGE SCALE GENOMIC DNA]</scope>
    <source>
        <strain evidence="19 21">ATCC 700135</strain>
    </source>
</reference>
<evidence type="ECO:0000256" key="9">
    <source>
        <dbReference type="ARBA" id="ARBA00050665"/>
    </source>
</evidence>
<dbReference type="InterPro" id="IPR008268">
    <property type="entry name" value="Peptidase_S16_AS"/>
</dbReference>
<evidence type="ECO:0000256" key="1">
    <source>
        <dbReference type="ARBA" id="ARBA00004496"/>
    </source>
</evidence>
<evidence type="ECO:0000259" key="16">
    <source>
        <dbReference type="PROSITE" id="PS51786"/>
    </source>
</evidence>
<dbReference type="RefSeq" id="WP_036852000.1">
    <property type="nucleotide sequence ID" value="NZ_FUWL01000003.1"/>
</dbReference>
<dbReference type="STRING" id="36874.HQ34_05435"/>
<dbReference type="OrthoDB" id="9803599at2"/>
<feature type="active site" evidence="10 12">
    <location>
        <position position="763"/>
    </location>
</feature>
<dbReference type="FunFam" id="3.40.50.300:FF:000021">
    <property type="entry name" value="Lon protease homolog"/>
    <property type="match status" value="1"/>
</dbReference>
<evidence type="ECO:0000313" key="19">
    <source>
        <dbReference type="EMBL" id="SJZ30817.1"/>
    </source>
</evidence>
<dbReference type="Proteomes" id="UP000189956">
    <property type="component" value="Unassembled WGS sequence"/>
</dbReference>
<dbReference type="SUPFAM" id="SSF54211">
    <property type="entry name" value="Ribosomal protein S5 domain 2-like"/>
    <property type="match status" value="1"/>
</dbReference>
<evidence type="ECO:0000256" key="14">
    <source>
        <dbReference type="PROSITE-ProRule" id="PRU01122"/>
    </source>
</evidence>
<dbReference type="InterPro" id="IPR003593">
    <property type="entry name" value="AAA+_ATPase"/>
</dbReference>
<keyword evidence="7 10" id="KW-0067">ATP-binding</keyword>
<evidence type="ECO:0000256" key="4">
    <source>
        <dbReference type="ARBA" id="ARBA00022741"/>
    </source>
</evidence>
<evidence type="ECO:0000256" key="11">
    <source>
        <dbReference type="PIRNR" id="PIRNR001174"/>
    </source>
</evidence>
<dbReference type="EC" id="3.4.21.53" evidence="10 11"/>
<keyword evidence="5 10" id="KW-0378">Hydrolase</keyword>
<evidence type="ECO:0000313" key="20">
    <source>
        <dbReference type="Proteomes" id="UP000030125"/>
    </source>
</evidence>
<comment type="function">
    <text evidence="10">ATP-dependent serine protease that mediates the selective degradation of mutant and abnormal proteins as well as certain short-lived regulatory proteins. Required for cellular homeostasis and for survival from DNA damage and developmental changes induced by stress. Degrades polypeptides processively to yield small peptide fragments that are 5 to 10 amino acids long. Binds to DNA in a double-stranded, site-specific manner.</text>
</comment>
<comment type="catalytic activity">
    <reaction evidence="9 10 11 14">
        <text>Hydrolysis of proteins in presence of ATP.</text>
        <dbReference type="EC" id="3.4.21.53"/>
    </reaction>
</comment>
<dbReference type="NCBIfam" id="TIGR00763">
    <property type="entry name" value="lon"/>
    <property type="match status" value="1"/>
</dbReference>
<dbReference type="InterPro" id="IPR020568">
    <property type="entry name" value="Ribosomal_Su5_D2-typ_SF"/>
</dbReference>
<dbReference type="EMBL" id="JQJD01000047">
    <property type="protein sequence ID" value="KGN79720.1"/>
    <property type="molecule type" value="Genomic_DNA"/>
</dbReference>
<dbReference type="Gene3D" id="1.10.8.60">
    <property type="match status" value="1"/>
</dbReference>